<dbReference type="GO" id="GO:0006799">
    <property type="term" value="P:polyphosphate biosynthetic process"/>
    <property type="evidence" value="ECO:0007669"/>
    <property type="project" value="UniProtKB-ARBA"/>
</dbReference>
<sequence>MAIKSFKRYEKKYLLNQSQYDELIKRISEYMDADEHCKNGNNYSIYNIYYDTFDNQVIRHSINKPYYKEKLRLRSYKTPVSKEDKVFLEIKKKINGVVNKRRVVLTLGEVQDFLNKGIRPEKDDYMSNQVLNEIENYLENNKVKPKVYISYSRKAFFCKTDKDFRLTFDSKIITRRDNLLLEAGNFGDELLEPNQYLMEVKILGAIPLWLVEIFSDLSIYSTKFSKYGNEYMRYCLNKNKENEMRRVKIC</sequence>
<dbReference type="Gene3D" id="3.20.100.30">
    <property type="entry name" value="VTC, catalytic tunnel domain"/>
    <property type="match status" value="1"/>
</dbReference>
<dbReference type="AlphaFoldDB" id="A0A174DIY4"/>
<dbReference type="EMBL" id="CYZV01000018">
    <property type="protein sequence ID" value="CUO25511.1"/>
    <property type="molecule type" value="Genomic_DNA"/>
</dbReference>
<dbReference type="OrthoDB" id="185578at2"/>
<organism evidence="2 3">
    <name type="scientific">Clostridium disporicum</name>
    <dbReference type="NCBI Taxonomy" id="84024"/>
    <lineage>
        <taxon>Bacteria</taxon>
        <taxon>Bacillati</taxon>
        <taxon>Bacillota</taxon>
        <taxon>Clostridia</taxon>
        <taxon>Eubacteriales</taxon>
        <taxon>Clostridiaceae</taxon>
        <taxon>Clostridium</taxon>
    </lineage>
</organism>
<dbReference type="CDD" id="cd07750">
    <property type="entry name" value="PolyPPase_VTC_like"/>
    <property type="match status" value="1"/>
</dbReference>
<proteinExistence type="predicted"/>
<dbReference type="InterPro" id="IPR018966">
    <property type="entry name" value="VTC_domain"/>
</dbReference>
<accession>A0A174DIY4</accession>
<dbReference type="RefSeq" id="WP_042395071.1">
    <property type="nucleotide sequence ID" value="NZ_CYYT01000024.1"/>
</dbReference>
<evidence type="ECO:0000313" key="2">
    <source>
        <dbReference type="EMBL" id="CUO25511.1"/>
    </source>
</evidence>
<dbReference type="GeneID" id="83010831"/>
<protein>
    <submittedName>
        <fullName evidence="2">VTC domain-containing protein</fullName>
    </submittedName>
</protein>
<name>A0A174DIY4_9CLOT</name>
<gene>
    <name evidence="2" type="ORF">ERS852470_01836</name>
</gene>
<feature type="domain" description="VTC" evidence="1">
    <location>
        <begin position="7"/>
        <end position="231"/>
    </location>
</feature>
<dbReference type="InterPro" id="IPR042267">
    <property type="entry name" value="VTC_sf"/>
</dbReference>
<evidence type="ECO:0000259" key="1">
    <source>
        <dbReference type="Pfam" id="PF09359"/>
    </source>
</evidence>
<dbReference type="Proteomes" id="UP000095558">
    <property type="component" value="Unassembled WGS sequence"/>
</dbReference>
<reference evidence="2 3" key="1">
    <citation type="submission" date="2015-09" db="EMBL/GenBank/DDBJ databases">
        <authorList>
            <consortium name="Pathogen Informatics"/>
        </authorList>
    </citation>
    <scope>NUCLEOTIDE SEQUENCE [LARGE SCALE GENOMIC DNA]</scope>
    <source>
        <strain evidence="2 3">2789STDY5834855</strain>
    </source>
</reference>
<evidence type="ECO:0000313" key="3">
    <source>
        <dbReference type="Proteomes" id="UP000095558"/>
    </source>
</evidence>
<dbReference type="Pfam" id="PF09359">
    <property type="entry name" value="VTC"/>
    <property type="match status" value="1"/>
</dbReference>